<reference evidence="1 2" key="1">
    <citation type="submission" date="2016-10" db="EMBL/GenBank/DDBJ databases">
        <authorList>
            <person name="de Groot N.N."/>
        </authorList>
    </citation>
    <scope>NUCLEOTIDE SEQUENCE [LARGE SCALE GENOMIC DNA]</scope>
    <source>
        <strain evidence="1 2">DSM 13760</strain>
    </source>
</reference>
<evidence type="ECO:0000313" key="2">
    <source>
        <dbReference type="Proteomes" id="UP000198948"/>
    </source>
</evidence>
<dbReference type="InterPro" id="IPR021477">
    <property type="entry name" value="TVIIS_effector_SACOL2603_fam"/>
</dbReference>
<organism evidence="1 2">
    <name type="scientific">Isobaculum melis</name>
    <dbReference type="NCBI Taxonomy" id="142588"/>
    <lineage>
        <taxon>Bacteria</taxon>
        <taxon>Bacillati</taxon>
        <taxon>Bacillota</taxon>
        <taxon>Bacilli</taxon>
        <taxon>Lactobacillales</taxon>
        <taxon>Carnobacteriaceae</taxon>
        <taxon>Isobaculum</taxon>
    </lineage>
</organism>
<dbReference type="Proteomes" id="UP000198948">
    <property type="component" value="Unassembled WGS sequence"/>
</dbReference>
<gene>
    <name evidence="1" type="ORF">SAMN04488559_11523</name>
</gene>
<evidence type="ECO:0000313" key="1">
    <source>
        <dbReference type="EMBL" id="SER98748.1"/>
    </source>
</evidence>
<dbReference type="EMBL" id="FOHA01000015">
    <property type="protein sequence ID" value="SER98748.1"/>
    <property type="molecule type" value="Genomic_DNA"/>
</dbReference>
<name>A0A1H9TNW8_9LACT</name>
<proteinExistence type="predicted"/>
<keyword evidence="2" id="KW-1185">Reference proteome</keyword>
<protein>
    <submittedName>
        <fullName evidence="1">Type VII secretion effector, SACOL2603 family</fullName>
    </submittedName>
</protein>
<dbReference type="AlphaFoldDB" id="A0A1H9TNW8"/>
<dbReference type="STRING" id="142588.SAMN04488559_11523"/>
<sequence length="96" mass="10641">MTEVLLSQDKINRYGNRLKTAGSNFTFLPFSETSAPYCNGQSMSSLVRALEAISNVMDLYGPALQQDGDRLIQMGELFEEADKQVKEKISQGMLSS</sequence>
<accession>A0A1H9TNW8</accession>
<dbReference type="Pfam" id="PF11328">
    <property type="entry name" value="DUF3130"/>
    <property type="match status" value="1"/>
</dbReference>
<dbReference type="RefSeq" id="WP_092653171.1">
    <property type="nucleotide sequence ID" value="NZ_FOHA01000015.1"/>
</dbReference>